<keyword evidence="5" id="KW-0592">Phosphate transport</keyword>
<dbReference type="InterPro" id="IPR024370">
    <property type="entry name" value="PBP_domain"/>
</dbReference>
<sequence>MRGMMRKGGVVNRTALGAAALLAGVVIMIAGCNKKTEELTGNIQLAGSTSMEEMCVAIGETFMEEEPGIAVSAEYIGSTAGMEALLEGTVDIGTSSRNLTQEELEKGAVENIVARDGIAVILNKEVTGIENLTSDELRDIFCGRTANWNELGGPNMPVVVTGHEAGSGTRDPFEEILGIVDQCRYANELSGSGAVLIKTAATQGAVGYISMALLDDTVQAVSVEGVQPTRENVQNGSYSLNKTMVMATMGAIEKQNPLVQRYFEFVYSDQGQSLIDGANLTPVPGE</sequence>
<keyword evidence="7" id="KW-0564">Palmitate</keyword>
<keyword evidence="5" id="KW-0813">Transport</keyword>
<evidence type="ECO:0000256" key="8">
    <source>
        <dbReference type="ARBA" id="ARBA00023288"/>
    </source>
</evidence>
<dbReference type="InterPro" id="IPR050811">
    <property type="entry name" value="Phosphate_ABC_transporter"/>
</dbReference>
<comment type="subunit">
    <text evidence="4">The complex is composed of two ATP-binding proteins (PstB), two transmembrane proteins (PstC and PstA) and a solute-binding protein (PstS).</text>
</comment>
<evidence type="ECO:0000256" key="5">
    <source>
        <dbReference type="ARBA" id="ARBA00022592"/>
    </source>
</evidence>
<evidence type="ECO:0000313" key="11">
    <source>
        <dbReference type="Proteomes" id="UP000037392"/>
    </source>
</evidence>
<evidence type="ECO:0000313" key="10">
    <source>
        <dbReference type="EMBL" id="KMW12184.1"/>
    </source>
</evidence>
<dbReference type="PANTHER" id="PTHR30570:SF1">
    <property type="entry name" value="PHOSPHATE-BINDING PROTEIN PSTS"/>
    <property type="match status" value="1"/>
</dbReference>
<dbReference type="Proteomes" id="UP000037392">
    <property type="component" value="Unassembled WGS sequence"/>
</dbReference>
<dbReference type="PANTHER" id="PTHR30570">
    <property type="entry name" value="PERIPLASMIC PHOSPHATE BINDING COMPONENT OF PHOSPHATE ABC TRANSPORTER"/>
    <property type="match status" value="1"/>
</dbReference>
<organism evidence="10 11">
    <name type="scientific">[Clostridium] citroniae WAL-19142</name>
    <dbReference type="NCBI Taxonomy" id="742734"/>
    <lineage>
        <taxon>Bacteria</taxon>
        <taxon>Bacillati</taxon>
        <taxon>Bacillota</taxon>
        <taxon>Clostridia</taxon>
        <taxon>Lachnospirales</taxon>
        <taxon>Lachnospiraceae</taxon>
        <taxon>Enterocloster</taxon>
    </lineage>
</organism>
<evidence type="ECO:0000256" key="2">
    <source>
        <dbReference type="ARBA" id="ARBA00004193"/>
    </source>
</evidence>
<dbReference type="Pfam" id="PF12849">
    <property type="entry name" value="PBP_like_2"/>
    <property type="match status" value="1"/>
</dbReference>
<dbReference type="GO" id="GO:0005886">
    <property type="term" value="C:plasma membrane"/>
    <property type="evidence" value="ECO:0007669"/>
    <property type="project" value="UniProtKB-SubCell"/>
</dbReference>
<dbReference type="PROSITE" id="PS51257">
    <property type="entry name" value="PROKAR_LIPOPROTEIN"/>
    <property type="match status" value="1"/>
</dbReference>
<dbReference type="GO" id="GO:0006817">
    <property type="term" value="P:phosphate ion transport"/>
    <property type="evidence" value="ECO:0007669"/>
    <property type="project" value="UniProtKB-KW"/>
</dbReference>
<evidence type="ECO:0000256" key="3">
    <source>
        <dbReference type="ARBA" id="ARBA00008725"/>
    </source>
</evidence>
<evidence type="ECO:0000256" key="1">
    <source>
        <dbReference type="ARBA" id="ARBA00002841"/>
    </source>
</evidence>
<protein>
    <recommendedName>
        <fullName evidence="9">PBP domain-containing protein</fullName>
    </recommendedName>
</protein>
<dbReference type="AlphaFoldDB" id="A0A0J9BIR1"/>
<name>A0A0J9BIR1_9FIRM</name>
<dbReference type="CDD" id="cd13653">
    <property type="entry name" value="PBP2_phosphate_like_1"/>
    <property type="match status" value="1"/>
</dbReference>
<gene>
    <name evidence="10" type="ORF">HMPREF9470_05340</name>
</gene>
<dbReference type="SUPFAM" id="SSF53850">
    <property type="entry name" value="Periplasmic binding protein-like II"/>
    <property type="match status" value="1"/>
</dbReference>
<evidence type="ECO:0000256" key="4">
    <source>
        <dbReference type="ARBA" id="ARBA00011529"/>
    </source>
</evidence>
<dbReference type="PATRIC" id="fig|742734.4.peg.5711"/>
<evidence type="ECO:0000259" key="9">
    <source>
        <dbReference type="Pfam" id="PF12849"/>
    </source>
</evidence>
<feature type="domain" description="PBP" evidence="9">
    <location>
        <begin position="40"/>
        <end position="269"/>
    </location>
</feature>
<comment type="similarity">
    <text evidence="3">Belongs to the PstS family.</text>
</comment>
<reference evidence="10 11" key="1">
    <citation type="submission" date="2011-04" db="EMBL/GenBank/DDBJ databases">
        <title>The Genome Sequence of Clostridium citroniae WAL-19142.</title>
        <authorList>
            <consortium name="The Broad Institute Genome Sequencing Platform"/>
            <person name="Earl A."/>
            <person name="Ward D."/>
            <person name="Feldgarden M."/>
            <person name="Gevers D."/>
            <person name="Warren Y.A."/>
            <person name="Tyrrell K.L."/>
            <person name="Citron D.M."/>
            <person name="Goldstein E.J."/>
            <person name="Daigneault M."/>
            <person name="Allen-Vercoe E."/>
            <person name="Young S.K."/>
            <person name="Zeng Q."/>
            <person name="Gargeya S."/>
            <person name="Fitzgerald M."/>
            <person name="Haas B."/>
            <person name="Abouelleil A."/>
            <person name="Alvarado L."/>
            <person name="Arachchi H.M."/>
            <person name="Berlin A."/>
            <person name="Brown A."/>
            <person name="Chapman S.B."/>
            <person name="Chen Z."/>
            <person name="Dunbar C."/>
            <person name="Freedman E."/>
            <person name="Gearin G."/>
            <person name="Gellesch M."/>
            <person name="Goldberg J."/>
            <person name="Griggs A."/>
            <person name="Gujja S."/>
            <person name="Heilman E.R."/>
            <person name="Heiman D."/>
            <person name="Howarth C."/>
            <person name="Larson L."/>
            <person name="Lui A."/>
            <person name="MacDonald P.J."/>
            <person name="Mehta T."/>
            <person name="Montmayeur A."/>
            <person name="Murphy C."/>
            <person name="Neiman D."/>
            <person name="Pearson M."/>
            <person name="Priest M."/>
            <person name="Roberts A."/>
            <person name="Saif S."/>
            <person name="Shea T."/>
            <person name="Shenoy N."/>
            <person name="Sisk P."/>
            <person name="Stolte C."/>
            <person name="Sykes S."/>
            <person name="White J."/>
            <person name="Yandava C."/>
            <person name="Wortman J."/>
            <person name="Nusbaum C."/>
            <person name="Birren B."/>
        </authorList>
    </citation>
    <scope>NUCLEOTIDE SEQUENCE [LARGE SCALE GENOMIC DNA]</scope>
    <source>
        <strain evidence="10 11">WAL-19142</strain>
    </source>
</reference>
<accession>A0A0J9BIR1</accession>
<keyword evidence="8" id="KW-0449">Lipoprotein</keyword>
<comment type="function">
    <text evidence="1">Part of the ABC transporter complex PstSACB involved in phosphate import.</text>
</comment>
<evidence type="ECO:0000256" key="6">
    <source>
        <dbReference type="ARBA" id="ARBA00022729"/>
    </source>
</evidence>
<keyword evidence="6" id="KW-0732">Signal</keyword>
<dbReference type="Gene3D" id="3.40.190.10">
    <property type="entry name" value="Periplasmic binding protein-like II"/>
    <property type="match status" value="2"/>
</dbReference>
<evidence type="ECO:0000256" key="7">
    <source>
        <dbReference type="ARBA" id="ARBA00023139"/>
    </source>
</evidence>
<proteinExistence type="inferred from homology"/>
<dbReference type="GeneID" id="93166497"/>
<dbReference type="RefSeq" id="WP_007860144.1">
    <property type="nucleotide sequence ID" value="NZ_KQ235886.1"/>
</dbReference>
<comment type="subcellular location">
    <subcellularLocation>
        <location evidence="2">Cell membrane</location>
        <topology evidence="2">Lipid-anchor</topology>
    </subcellularLocation>
</comment>
<dbReference type="EMBL" id="ADLK01000052">
    <property type="protein sequence ID" value="KMW12184.1"/>
    <property type="molecule type" value="Genomic_DNA"/>
</dbReference>
<comment type="caution">
    <text evidence="10">The sequence shown here is derived from an EMBL/GenBank/DDBJ whole genome shotgun (WGS) entry which is preliminary data.</text>
</comment>